<name>A0AAV4L6R2_BIFLL</name>
<dbReference type="EMBL" id="BNHC01000018">
    <property type="protein sequence ID" value="GHM73577.1"/>
    <property type="molecule type" value="Genomic_DNA"/>
</dbReference>
<sequence length="48" mass="5383">MYSVPFSQDHILEEADKIACEHGIDYNSKKAKELTSLGDVNPFANWGI</sequence>
<accession>A0AAV4L6R2</accession>
<protein>
    <submittedName>
        <fullName evidence="1">Uncharacterized protein</fullName>
    </submittedName>
</protein>
<evidence type="ECO:0000313" key="2">
    <source>
        <dbReference type="Proteomes" id="UP000663812"/>
    </source>
</evidence>
<dbReference type="AlphaFoldDB" id="A0AAV4L6R2"/>
<comment type="caution">
    <text evidence="1">The sequence shown here is derived from an EMBL/GenBank/DDBJ whole genome shotgun (WGS) entry which is preliminary data.</text>
</comment>
<proteinExistence type="predicted"/>
<organism evidence="1 2">
    <name type="scientific">Bifidobacterium longum subsp. longum</name>
    <dbReference type="NCBI Taxonomy" id="1679"/>
    <lineage>
        <taxon>Bacteria</taxon>
        <taxon>Bacillati</taxon>
        <taxon>Actinomycetota</taxon>
        <taxon>Actinomycetes</taxon>
        <taxon>Bifidobacteriales</taxon>
        <taxon>Bifidobacteriaceae</taxon>
        <taxon>Bifidobacterium</taxon>
    </lineage>
</organism>
<reference evidence="1" key="1">
    <citation type="journal article" date="2021" name="Appl. Environ. Microbiol.">
        <title>Novel 3-O-alpha-d-Galactosyl-alpha-l-Arabinofuranosidase for the Assimilation of Gum Arabic Arabinogalactan Protein in Bifidobacterium longum subsp. longum.</title>
        <authorList>
            <person name="Sasaki Y."/>
            <person name="Horigome A."/>
            <person name="Odamaki T."/>
            <person name="Xiao J.Z."/>
            <person name="Ishiwata A."/>
            <person name="Ito Y."/>
            <person name="Kitahara K."/>
            <person name="Fujita K."/>
        </authorList>
    </citation>
    <scope>NUCLEOTIDE SEQUENCE</scope>
    <source>
        <strain evidence="1">MCC00316</strain>
    </source>
</reference>
<gene>
    <name evidence="1" type="ORF">MCC00316_18670</name>
</gene>
<dbReference type="Proteomes" id="UP000663812">
    <property type="component" value="Unassembled WGS sequence"/>
</dbReference>
<evidence type="ECO:0000313" key="1">
    <source>
        <dbReference type="EMBL" id="GHM73577.1"/>
    </source>
</evidence>